<name>A0A137NUW8_CONC2</name>
<keyword evidence="1" id="KW-0732">Signal</keyword>
<feature type="non-terminal residue" evidence="2">
    <location>
        <position position="104"/>
    </location>
</feature>
<accession>A0A137NUW8</accession>
<organism evidence="2 3">
    <name type="scientific">Conidiobolus coronatus (strain ATCC 28846 / CBS 209.66 / NRRL 28638)</name>
    <name type="common">Delacroixia coronata</name>
    <dbReference type="NCBI Taxonomy" id="796925"/>
    <lineage>
        <taxon>Eukaryota</taxon>
        <taxon>Fungi</taxon>
        <taxon>Fungi incertae sedis</taxon>
        <taxon>Zoopagomycota</taxon>
        <taxon>Entomophthoromycotina</taxon>
        <taxon>Entomophthoromycetes</taxon>
        <taxon>Entomophthorales</taxon>
        <taxon>Ancylistaceae</taxon>
        <taxon>Conidiobolus</taxon>
    </lineage>
</organism>
<evidence type="ECO:0000313" key="3">
    <source>
        <dbReference type="Proteomes" id="UP000070444"/>
    </source>
</evidence>
<evidence type="ECO:0000256" key="1">
    <source>
        <dbReference type="SAM" id="SignalP"/>
    </source>
</evidence>
<reference evidence="2 3" key="1">
    <citation type="journal article" date="2015" name="Genome Biol. Evol.">
        <title>Phylogenomic analyses indicate that early fungi evolved digesting cell walls of algal ancestors of land plants.</title>
        <authorList>
            <person name="Chang Y."/>
            <person name="Wang S."/>
            <person name="Sekimoto S."/>
            <person name="Aerts A.L."/>
            <person name="Choi C."/>
            <person name="Clum A."/>
            <person name="LaButti K.M."/>
            <person name="Lindquist E.A."/>
            <person name="Yee Ngan C."/>
            <person name="Ohm R.A."/>
            <person name="Salamov A.A."/>
            <person name="Grigoriev I.V."/>
            <person name="Spatafora J.W."/>
            <person name="Berbee M.L."/>
        </authorList>
    </citation>
    <scope>NUCLEOTIDE SEQUENCE [LARGE SCALE GENOMIC DNA]</scope>
    <source>
        <strain evidence="2 3">NRRL 28638</strain>
    </source>
</reference>
<gene>
    <name evidence="2" type="ORF">CONCODRAFT_11576</name>
</gene>
<dbReference type="Proteomes" id="UP000070444">
    <property type="component" value="Unassembled WGS sequence"/>
</dbReference>
<proteinExistence type="predicted"/>
<evidence type="ECO:0000313" key="2">
    <source>
        <dbReference type="EMBL" id="KXN66547.1"/>
    </source>
</evidence>
<sequence>MMKLINLLFAISSASAGQVTFVRPDSTQGSFSDAQGCYGIYPSVAKLLPFQGQAVQWFPDYGCKGQPIKISTGPEDYNPPLNALSARIINQSNGPTNPGQQQQP</sequence>
<dbReference type="OrthoDB" id="10600887at2759"/>
<dbReference type="AlphaFoldDB" id="A0A137NUW8"/>
<protein>
    <submittedName>
        <fullName evidence="2">Uncharacterized protein</fullName>
    </submittedName>
</protein>
<dbReference type="EMBL" id="KQ964712">
    <property type="protein sequence ID" value="KXN66547.1"/>
    <property type="molecule type" value="Genomic_DNA"/>
</dbReference>
<keyword evidence="3" id="KW-1185">Reference proteome</keyword>
<feature type="signal peptide" evidence="1">
    <location>
        <begin position="1"/>
        <end position="16"/>
    </location>
</feature>
<feature type="chain" id="PRO_5007294163" evidence="1">
    <location>
        <begin position="17"/>
        <end position="104"/>
    </location>
</feature>